<evidence type="ECO:0000313" key="3">
    <source>
        <dbReference type="Proteomes" id="UP000095347"/>
    </source>
</evidence>
<dbReference type="Proteomes" id="UP000095347">
    <property type="component" value="Unassembled WGS sequence"/>
</dbReference>
<accession>A0A1E5Q5A1</accession>
<comment type="caution">
    <text evidence="2">The sequence shown here is derived from an EMBL/GenBank/DDBJ whole genome shotgun (WGS) entry which is preliminary data.</text>
</comment>
<keyword evidence="3" id="KW-1185">Reference proteome</keyword>
<feature type="region of interest" description="Disordered" evidence="1">
    <location>
        <begin position="1"/>
        <end position="31"/>
    </location>
</feature>
<evidence type="ECO:0000313" key="2">
    <source>
        <dbReference type="EMBL" id="OEJ65565.1"/>
    </source>
</evidence>
<dbReference type="OrthoDB" id="7365090at2"/>
<name>A0A1E5Q5A1_9PROT</name>
<dbReference type="AlphaFoldDB" id="A0A1E5Q5A1"/>
<gene>
    <name evidence="2" type="ORF">BEN30_14000</name>
</gene>
<dbReference type="STRING" id="28181.BEN30_14000"/>
<dbReference type="RefSeq" id="WP_069958693.1">
    <property type="nucleotide sequence ID" value="NZ_MCGG01000048.1"/>
</dbReference>
<protein>
    <submittedName>
        <fullName evidence="2">Uncharacterized protein</fullName>
    </submittedName>
</protein>
<sequence>MKNTSPPAQPSTLPVMPPAPKSAVPKSSVQVSNDVGPAPLIWDDEWAVDLDHHDQPCATPGTNVVVFEAAKPPQTVLGSGRQFTESPLKRILTDINARAISPRQMQKLSLELYAGGIISWEEHAALAFQPDLHPDFARTIGALTGEKPLPDQPRDFVREWEQKLDFERRFAPATSRAKEHALHILSVLRRIESPASLLT</sequence>
<organism evidence="2 3">
    <name type="scientific">Magnetovibrio blakemorei</name>
    <dbReference type="NCBI Taxonomy" id="28181"/>
    <lineage>
        <taxon>Bacteria</taxon>
        <taxon>Pseudomonadati</taxon>
        <taxon>Pseudomonadota</taxon>
        <taxon>Alphaproteobacteria</taxon>
        <taxon>Rhodospirillales</taxon>
        <taxon>Magnetovibrionaceae</taxon>
        <taxon>Magnetovibrio</taxon>
    </lineage>
</organism>
<feature type="compositionally biased region" description="Polar residues" evidence="1">
    <location>
        <begin position="1"/>
        <end position="12"/>
    </location>
</feature>
<evidence type="ECO:0000256" key="1">
    <source>
        <dbReference type="SAM" id="MobiDB-lite"/>
    </source>
</evidence>
<proteinExistence type="predicted"/>
<reference evidence="3" key="1">
    <citation type="submission" date="2016-07" db="EMBL/GenBank/DDBJ databases">
        <authorList>
            <person name="Florea S."/>
            <person name="Webb J.S."/>
            <person name="Jaromczyk J."/>
            <person name="Schardl C.L."/>
        </authorList>
    </citation>
    <scope>NUCLEOTIDE SEQUENCE [LARGE SCALE GENOMIC DNA]</scope>
    <source>
        <strain evidence="3">MV-1</strain>
    </source>
</reference>
<dbReference type="EMBL" id="MCGG01000048">
    <property type="protein sequence ID" value="OEJ65565.1"/>
    <property type="molecule type" value="Genomic_DNA"/>
</dbReference>